<name>A0A0S4J9X3_BODSA</name>
<dbReference type="PANTHER" id="PTHR19848:SF8">
    <property type="entry name" value="F-BOX AND WD REPEAT DOMAIN CONTAINING 7"/>
    <property type="match status" value="1"/>
</dbReference>
<dbReference type="Proteomes" id="UP000051952">
    <property type="component" value="Unassembled WGS sequence"/>
</dbReference>
<evidence type="ECO:0000256" key="4">
    <source>
        <dbReference type="PROSITE-ProRule" id="PRU00221"/>
    </source>
</evidence>
<dbReference type="VEuPathDB" id="TriTrypDB:BSAL_14295"/>
<dbReference type="InterPro" id="IPR036322">
    <property type="entry name" value="WD40_repeat_dom_sf"/>
</dbReference>
<organism evidence="6 7">
    <name type="scientific">Bodo saltans</name>
    <name type="common">Flagellated protozoan</name>
    <dbReference type="NCBI Taxonomy" id="75058"/>
    <lineage>
        <taxon>Eukaryota</taxon>
        <taxon>Discoba</taxon>
        <taxon>Euglenozoa</taxon>
        <taxon>Kinetoplastea</taxon>
        <taxon>Metakinetoplastina</taxon>
        <taxon>Eubodonida</taxon>
        <taxon>Bodonidae</taxon>
        <taxon>Bodo</taxon>
    </lineage>
</organism>
<feature type="repeat" description="WD" evidence="4">
    <location>
        <begin position="250"/>
        <end position="289"/>
    </location>
</feature>
<evidence type="ECO:0000313" key="6">
    <source>
        <dbReference type="EMBL" id="CUG88230.1"/>
    </source>
</evidence>
<dbReference type="OrthoDB" id="674604at2759"/>
<evidence type="ECO:0000256" key="1">
    <source>
        <dbReference type="ARBA" id="ARBA00022574"/>
    </source>
</evidence>
<dbReference type="PROSITE" id="PS50082">
    <property type="entry name" value="WD_REPEATS_2"/>
    <property type="match status" value="1"/>
</dbReference>
<dbReference type="PANTHER" id="PTHR19848">
    <property type="entry name" value="WD40 REPEAT PROTEIN"/>
    <property type="match status" value="1"/>
</dbReference>
<dbReference type="SMART" id="SM00320">
    <property type="entry name" value="WD40"/>
    <property type="match status" value="5"/>
</dbReference>
<dbReference type="Pfam" id="PF00400">
    <property type="entry name" value="WD40"/>
    <property type="match status" value="1"/>
</dbReference>
<dbReference type="InterPro" id="IPR001680">
    <property type="entry name" value="WD40_rpt"/>
</dbReference>
<dbReference type="EMBL" id="CYKH01001627">
    <property type="protein sequence ID" value="CUG88230.1"/>
    <property type="molecule type" value="Genomic_DNA"/>
</dbReference>
<dbReference type="PROSITE" id="PS00678">
    <property type="entry name" value="WD_REPEATS_1"/>
    <property type="match status" value="1"/>
</dbReference>
<dbReference type="InterPro" id="IPR019775">
    <property type="entry name" value="WD40_repeat_CS"/>
</dbReference>
<evidence type="ECO:0000256" key="5">
    <source>
        <dbReference type="SAM" id="MobiDB-lite"/>
    </source>
</evidence>
<keyword evidence="2" id="KW-0677">Repeat</keyword>
<accession>A0A0S4J9X3</accession>
<reference evidence="7" key="1">
    <citation type="submission" date="2015-09" db="EMBL/GenBank/DDBJ databases">
        <authorList>
            <consortium name="Pathogen Informatics"/>
        </authorList>
    </citation>
    <scope>NUCLEOTIDE SEQUENCE [LARGE SCALE GENOMIC DNA]</scope>
    <source>
        <strain evidence="7">Lake Konstanz</strain>
    </source>
</reference>
<keyword evidence="3" id="KW-0689">Ribosomal protein</keyword>
<sequence length="885" mass="99946">MTKGSDYAAMMKAAIIEENRRKVQRRKEEKMFVKGLQSQFQLSHLATIRDELSNRAHVDDGKFSSRPPTPSPPREDPTRCVSTFEAAIRCLEVAQGGASLWTGELDGSIGVRNGVTGDFAYRLLPVDHDGQLILVDALHASGNNMFVGCSDGSIRVYDVLVFVLAFEAKEHASSVCGFATTFDQRTFSISADGSLCKWDNESSNFNLISKADQEAPLRCVATYGYNVFAGTEQGPILSFDTDTLELVRSFDGHASNVTCLAIQDGYLFSGSSDTNVIVWNIATGEALKTLTGHNAGVSCFFCDATAHRLWSADLHGILIMWCTLDEESFPLMQTCHTNEECEVFSLKGITVLDAAKVWTLGSNGVNKVWHTSVNRVEDSIRSSITTMQGIIEQDEVELAKWDELTKTLQNLATRMNARIGNSMGSHSENLLSLRYFLDWLHFIKKRRIRAMQMQLADLIDKRHTDDRRREALRTWQKFAAMRIDAKKNQAVSSFLRSQHDQRTLSSYGRKLQDIFLEQQRKDHAARKSLVLRSSIHRVAIADAFRKLENFRVEMQVRRKRRELAAVLEVLSTRRKLCSAFCDWRLHASVSQRMKVSVQTLRSIVQRSNNGLMKTLWCRWRKAAQTRQGRNNSLAGLLNIAGNVDQLLAVRVFRQWLHFALQRRQALLTASSTSNNARIGSLELTLQSMGHLIQRRSLLDEADELIQRALHQRDSKRATAAALQKDIDDLSVDLERKKNRAPVAVEKTLQEQVADLLSLLKCRLLNFFSDFAQMQRVAEKTRRVGAQKVFLEAHQAVKRVVVEMTKEGYLPSDKPWPLSDKMIVGMKSHHTEVVLGAIKTMIMAYDALDVEQRSSLTSDEEVVVNAQNLHLLADRCLAARAKRMRR</sequence>
<keyword evidence="3" id="KW-0687">Ribonucleoprotein</keyword>
<dbReference type="SUPFAM" id="SSF50978">
    <property type="entry name" value="WD40 repeat-like"/>
    <property type="match status" value="1"/>
</dbReference>
<evidence type="ECO:0000256" key="2">
    <source>
        <dbReference type="ARBA" id="ARBA00022737"/>
    </source>
</evidence>
<keyword evidence="7" id="KW-1185">Reference proteome</keyword>
<dbReference type="AlphaFoldDB" id="A0A0S4J9X3"/>
<dbReference type="GO" id="GO:0005840">
    <property type="term" value="C:ribosome"/>
    <property type="evidence" value="ECO:0007669"/>
    <property type="project" value="UniProtKB-KW"/>
</dbReference>
<keyword evidence="1 4" id="KW-0853">WD repeat</keyword>
<proteinExistence type="predicted"/>
<evidence type="ECO:0000313" key="7">
    <source>
        <dbReference type="Proteomes" id="UP000051952"/>
    </source>
</evidence>
<evidence type="ECO:0000256" key="3">
    <source>
        <dbReference type="ARBA" id="ARBA00022980"/>
    </source>
</evidence>
<dbReference type="Gene3D" id="2.130.10.10">
    <property type="entry name" value="YVTN repeat-like/Quinoprotein amine dehydrogenase"/>
    <property type="match status" value="1"/>
</dbReference>
<feature type="region of interest" description="Disordered" evidence="5">
    <location>
        <begin position="56"/>
        <end position="78"/>
    </location>
</feature>
<gene>
    <name evidence="6" type="ORF">BSAL_14295</name>
</gene>
<dbReference type="PROSITE" id="PS50294">
    <property type="entry name" value="WD_REPEATS_REGION"/>
    <property type="match status" value="1"/>
</dbReference>
<protein>
    <submittedName>
        <fullName evidence="6">WD40 repeat-containing protein, putative</fullName>
    </submittedName>
</protein>
<dbReference type="InterPro" id="IPR015943">
    <property type="entry name" value="WD40/YVTN_repeat-like_dom_sf"/>
</dbReference>